<reference evidence="3" key="1">
    <citation type="journal article" date="1997" name="Nucleic Acids Res.">
        <title>tRNAscan-SE: a program for improved detection of transfer RNA genes in genomic sequence.</title>
        <authorList>
            <person name="Lowe T.M."/>
            <person name="Eddy S.R."/>
        </authorList>
    </citation>
    <scope>NUCLEOTIDE SEQUENCE [LARGE SCALE GENOMIC DNA]</scope>
    <source>
        <strain evidence="3">r\B97-61/B2</strain>
    </source>
</reference>
<accession>A0AB32VYM3</accession>
<evidence type="ECO:0000313" key="4">
    <source>
        <dbReference type="RefSeq" id="XP_017972813.1"/>
    </source>
</evidence>
<name>A0AB32VYM3_THECC</name>
<feature type="region of interest" description="Disordered" evidence="1">
    <location>
        <begin position="83"/>
        <end position="114"/>
    </location>
</feature>
<keyword evidence="2" id="KW-0732">Signal</keyword>
<organism evidence="3 4">
    <name type="scientific">Theobroma cacao</name>
    <name type="common">Cacao</name>
    <name type="synonym">Cocoa</name>
    <dbReference type="NCBI Taxonomy" id="3641"/>
    <lineage>
        <taxon>Eukaryota</taxon>
        <taxon>Viridiplantae</taxon>
        <taxon>Streptophyta</taxon>
        <taxon>Embryophyta</taxon>
        <taxon>Tracheophyta</taxon>
        <taxon>Spermatophyta</taxon>
        <taxon>Magnoliopsida</taxon>
        <taxon>eudicotyledons</taxon>
        <taxon>Gunneridae</taxon>
        <taxon>Pentapetalae</taxon>
        <taxon>rosids</taxon>
        <taxon>malvids</taxon>
        <taxon>Malvales</taxon>
        <taxon>Malvaceae</taxon>
        <taxon>Byttnerioideae</taxon>
        <taxon>Theobroma</taxon>
    </lineage>
</organism>
<evidence type="ECO:0000256" key="1">
    <source>
        <dbReference type="SAM" id="MobiDB-lite"/>
    </source>
</evidence>
<sequence length="114" mass="12041">MNKQSANSMMMSSSLVKFATGILVLLLFLGDHQAISASLPSGEDESLLHVPRCGSRKTFPGEDGSLDCQSLVFSSRRKLSFRSLRSTSTLSPPPSPTIGKAKAMAVPAPPPPAL</sequence>
<reference evidence="4" key="2">
    <citation type="submission" date="2025-08" db="UniProtKB">
        <authorList>
            <consortium name="RefSeq"/>
        </authorList>
    </citation>
    <scope>IDENTIFICATION</scope>
</reference>
<feature type="signal peptide" evidence="2">
    <location>
        <begin position="1"/>
        <end position="34"/>
    </location>
</feature>
<protein>
    <submittedName>
        <fullName evidence="4">Uncharacterized protein LOC18603997</fullName>
    </submittedName>
</protein>
<evidence type="ECO:0000313" key="3">
    <source>
        <dbReference type="Proteomes" id="UP000694886"/>
    </source>
</evidence>
<evidence type="ECO:0000256" key="2">
    <source>
        <dbReference type="SAM" id="SignalP"/>
    </source>
</evidence>
<dbReference type="AlphaFoldDB" id="A0AB32VYM3"/>
<dbReference type="GeneID" id="18603997"/>
<dbReference type="RefSeq" id="XP_017972813.1">
    <property type="nucleotide sequence ID" value="XM_018117324.1"/>
</dbReference>
<dbReference type="Gramene" id="Tc03v2_t001490.1">
    <property type="protein sequence ID" value="Tc03v2_p001490.1"/>
    <property type="gene ID" value="Tc03v2_g001490"/>
</dbReference>
<proteinExistence type="predicted"/>
<gene>
    <name evidence="4" type="primary">LOC18603997</name>
</gene>
<dbReference type="Proteomes" id="UP000694886">
    <property type="component" value="Chromosome 3"/>
</dbReference>
<dbReference type="KEGG" id="tcc:18603997"/>
<feature type="chain" id="PRO_5044250567" evidence="2">
    <location>
        <begin position="35"/>
        <end position="114"/>
    </location>
</feature>